<evidence type="ECO:0000313" key="4">
    <source>
        <dbReference type="EMBL" id="PAU94021.1"/>
    </source>
</evidence>
<keyword evidence="4" id="KW-0808">Transferase</keyword>
<dbReference type="Pfam" id="PF17836">
    <property type="entry name" value="PglD_N"/>
    <property type="match status" value="1"/>
</dbReference>
<evidence type="ECO:0000259" key="3">
    <source>
        <dbReference type="Pfam" id="PF17836"/>
    </source>
</evidence>
<feature type="binding site" evidence="2">
    <location>
        <position position="186"/>
    </location>
    <ligand>
        <name>acetyl-CoA</name>
        <dbReference type="ChEBI" id="CHEBI:57288"/>
    </ligand>
</feature>
<dbReference type="SUPFAM" id="SSF51161">
    <property type="entry name" value="Trimeric LpxA-like enzymes"/>
    <property type="match status" value="1"/>
</dbReference>
<dbReference type="RefSeq" id="WP_095606697.1">
    <property type="nucleotide sequence ID" value="NZ_NSKE01000006.1"/>
</dbReference>
<feature type="binding site" evidence="2">
    <location>
        <position position="168"/>
    </location>
    <ligand>
        <name>acetyl-CoA</name>
        <dbReference type="ChEBI" id="CHEBI:57288"/>
    </ligand>
</feature>
<organism evidence="4 5">
    <name type="scientific">Fodinibius salipaludis</name>
    <dbReference type="NCBI Taxonomy" id="2032627"/>
    <lineage>
        <taxon>Bacteria</taxon>
        <taxon>Pseudomonadati</taxon>
        <taxon>Balneolota</taxon>
        <taxon>Balneolia</taxon>
        <taxon>Balneolales</taxon>
        <taxon>Balneolaceae</taxon>
        <taxon>Fodinibius</taxon>
    </lineage>
</organism>
<dbReference type="Gene3D" id="3.40.50.20">
    <property type="match status" value="1"/>
</dbReference>
<protein>
    <submittedName>
        <fullName evidence="4">Acetyltransferase</fullName>
    </submittedName>
</protein>
<dbReference type="CDD" id="cd03360">
    <property type="entry name" value="LbH_AT_putative"/>
    <property type="match status" value="1"/>
</dbReference>
<dbReference type="InterPro" id="IPR050179">
    <property type="entry name" value="Trans_hexapeptide_repeat"/>
</dbReference>
<dbReference type="PANTHER" id="PTHR43300:SF7">
    <property type="entry name" value="UDP-N-ACETYLBACILLOSAMINE N-ACETYLTRANSFERASE"/>
    <property type="match status" value="1"/>
</dbReference>
<keyword evidence="5" id="KW-1185">Reference proteome</keyword>
<dbReference type="Proteomes" id="UP000218831">
    <property type="component" value="Unassembled WGS sequence"/>
</dbReference>
<comment type="similarity">
    <text evidence="1">Belongs to the transferase hexapeptide repeat family.</text>
</comment>
<dbReference type="InterPro" id="IPR011004">
    <property type="entry name" value="Trimer_LpxA-like_sf"/>
</dbReference>
<dbReference type="EMBL" id="NSKE01000006">
    <property type="protein sequence ID" value="PAU94021.1"/>
    <property type="molecule type" value="Genomic_DNA"/>
</dbReference>
<dbReference type="PANTHER" id="PTHR43300">
    <property type="entry name" value="ACETYLTRANSFERASE"/>
    <property type="match status" value="1"/>
</dbReference>
<name>A0A2A2G8U3_9BACT</name>
<proteinExistence type="inferred from homology"/>
<dbReference type="GO" id="GO:0016740">
    <property type="term" value="F:transferase activity"/>
    <property type="evidence" value="ECO:0007669"/>
    <property type="project" value="UniProtKB-KW"/>
</dbReference>
<dbReference type="InterPro" id="IPR041561">
    <property type="entry name" value="PglD_N"/>
</dbReference>
<dbReference type="AlphaFoldDB" id="A0A2A2G8U3"/>
<dbReference type="InterPro" id="IPR020019">
    <property type="entry name" value="AcTrfase_PglD-like"/>
</dbReference>
<dbReference type="Gene3D" id="2.160.10.10">
    <property type="entry name" value="Hexapeptide repeat proteins"/>
    <property type="match status" value="1"/>
</dbReference>
<sequence>MKKELFIVGAGSVGGHIAHNIVGYSDEYKVAGFFDDDLQKVGKTQFGIEVLGTVKDLLKLKNANVLIGIAFPKLKRKIIELLSVNQTLKFPTLIHPKAWISKGVSIGKGCIIYPGTTINYGSEINDFVCINMNCSLGHHTFVGRYSSFAPGVNTGGHSIVEEGTDIGIGASTLQGTCIGSNSIVGGQAMVISDVKAESTVVGIPAKLLNKSK</sequence>
<dbReference type="OrthoDB" id="708224at2"/>
<reference evidence="4 5" key="1">
    <citation type="submission" date="2017-08" db="EMBL/GenBank/DDBJ databases">
        <title>Aliifodinibius alkalisoli sp. nov., isolated from saline alkaline soil.</title>
        <authorList>
            <person name="Liu D."/>
            <person name="Zhang G."/>
        </authorList>
    </citation>
    <scope>NUCLEOTIDE SEQUENCE [LARGE SCALE GENOMIC DNA]</scope>
    <source>
        <strain evidence="4 5">WN023</strain>
    </source>
</reference>
<comment type="caution">
    <text evidence="4">The sequence shown here is derived from an EMBL/GenBank/DDBJ whole genome shotgun (WGS) entry which is preliminary data.</text>
</comment>
<evidence type="ECO:0000256" key="2">
    <source>
        <dbReference type="PIRSR" id="PIRSR620019-2"/>
    </source>
</evidence>
<dbReference type="NCBIfam" id="TIGR03570">
    <property type="entry name" value="NeuD_NnaD"/>
    <property type="match status" value="1"/>
</dbReference>
<evidence type="ECO:0000313" key="5">
    <source>
        <dbReference type="Proteomes" id="UP000218831"/>
    </source>
</evidence>
<accession>A0A2A2G8U3</accession>
<evidence type="ECO:0000256" key="1">
    <source>
        <dbReference type="ARBA" id="ARBA00007274"/>
    </source>
</evidence>
<feature type="domain" description="PglD N-terminal" evidence="3">
    <location>
        <begin position="5"/>
        <end position="80"/>
    </location>
</feature>
<gene>
    <name evidence="4" type="ORF">CK503_10175</name>
</gene>